<name>A0A3Q7G298_SOLLC</name>
<dbReference type="CDD" id="cd09272">
    <property type="entry name" value="RNase_HI_RT_Ty1"/>
    <property type="match status" value="1"/>
</dbReference>
<reference evidence="2" key="1">
    <citation type="journal article" date="2012" name="Nature">
        <title>The tomato genome sequence provides insights into fleshy fruit evolution.</title>
        <authorList>
            <consortium name="Tomato Genome Consortium"/>
        </authorList>
    </citation>
    <scope>NUCLEOTIDE SEQUENCE [LARGE SCALE GENOMIC DNA]</scope>
    <source>
        <strain evidence="2">cv. Heinz 1706</strain>
    </source>
</reference>
<evidence type="ECO:0000313" key="2">
    <source>
        <dbReference type="EnsemblPlants" id="Solyc04g054513.1.1"/>
    </source>
</evidence>
<dbReference type="Pfam" id="PF07727">
    <property type="entry name" value="RVT_2"/>
    <property type="match status" value="1"/>
</dbReference>
<dbReference type="PANTHER" id="PTHR11439:SF452">
    <property type="entry name" value="REVERSE TRANSCRIPTASE TY1_COPIA-TYPE DOMAIN-CONTAINING PROTEIN"/>
    <property type="match status" value="1"/>
</dbReference>
<evidence type="ECO:0000259" key="1">
    <source>
        <dbReference type="Pfam" id="PF07727"/>
    </source>
</evidence>
<keyword evidence="3" id="KW-1185">Reference proteome</keyword>
<feature type="domain" description="Reverse transcriptase Ty1/copia-type" evidence="1">
    <location>
        <begin position="439"/>
        <end position="491"/>
    </location>
</feature>
<reference evidence="2" key="2">
    <citation type="submission" date="2019-01" db="UniProtKB">
        <authorList>
            <consortium name="EnsemblPlants"/>
        </authorList>
    </citation>
    <scope>IDENTIFICATION</scope>
    <source>
        <strain evidence="2">cv. Heinz 1706</strain>
    </source>
</reference>
<dbReference type="SUPFAM" id="SSF56672">
    <property type="entry name" value="DNA/RNA polymerases"/>
    <property type="match status" value="1"/>
</dbReference>
<dbReference type="InParanoid" id="A0A3Q7G298"/>
<dbReference type="Gramene" id="Solyc04g054513.1.1">
    <property type="protein sequence ID" value="Solyc04g054513.1.1"/>
    <property type="gene ID" value="Solyc04g054513.1"/>
</dbReference>
<accession>A0A3Q7G298</accession>
<evidence type="ECO:0000313" key="3">
    <source>
        <dbReference type="Proteomes" id="UP000004994"/>
    </source>
</evidence>
<dbReference type="InterPro" id="IPR013103">
    <property type="entry name" value="RVT_2"/>
</dbReference>
<dbReference type="AlphaFoldDB" id="A0A3Q7G298"/>
<dbReference type="STRING" id="4081.A0A3Q7G298"/>
<proteinExistence type="predicted"/>
<sequence>MDVDFVAQQTTPHQFDTNNWTNPYSSNIQESILQYWMNEGKEIAKSSGNYAYSPSFPSSSQNGNIPFFQSQNSPPYISLQNQQQNIMIDVHENPTQAFGQLQNQEQNMMVDFQQSPTQIFGQSQAQMTFGNDNSLFNFWQNICDSTRSVSCTQLNSFFQLGLENDNTTWNNNLNNSSSFGLENAHSNWNNNMSNNNNYINEYNDPPSVQSDAITHNVNGFNYSMEENTMGNIAESTTHENDACEWEVFLNEAFNGEDCNGWDRDFLRQVLPENLVKELVQIDIGDMRDRDKDTQLETLDHLFTTSDLAIKDWNYVTRPLGITHNANTVEGVLDYCWQTNSRSEVHKKFWDVIFHDNQFLFKALINTDVHTVSDSFAYPNVFSNPYSSIASDPHPPIATSPLPDPLLHNPVAPASTSPNSIHTPVSLPTRKSIRTSNPPLWLAVYVDDMLITGNGLALIEHTKESLHKAFKIKYISDLMYFLGMEFSTSGNGNSDDEFLDNKEQCQSFIGKMLYLTLTRPNIAFSIQTLSQFLQQPKRSHWEAVIRVMKYVKREPGLAILLSSTRANKLSVFCDADWVSCPNTRKSVSGFLVKHGSSLISWKSKKQKVSRSSAEAKYRSMANAISEVVWITTLLKELENEVNEPAALRGTEWC</sequence>
<dbReference type="InterPro" id="IPR043502">
    <property type="entry name" value="DNA/RNA_pol_sf"/>
</dbReference>
<dbReference type="Proteomes" id="UP000004994">
    <property type="component" value="Chromosome 4"/>
</dbReference>
<dbReference type="PANTHER" id="PTHR11439">
    <property type="entry name" value="GAG-POL-RELATED RETROTRANSPOSON"/>
    <property type="match status" value="1"/>
</dbReference>
<protein>
    <recommendedName>
        <fullName evidence="1">Reverse transcriptase Ty1/copia-type domain-containing protein</fullName>
    </recommendedName>
</protein>
<dbReference type="EnsemblPlants" id="Solyc04g054513.1.1">
    <property type="protein sequence ID" value="Solyc04g054513.1.1"/>
    <property type="gene ID" value="Solyc04g054513.1"/>
</dbReference>
<organism evidence="2">
    <name type="scientific">Solanum lycopersicum</name>
    <name type="common">Tomato</name>
    <name type="synonym">Lycopersicon esculentum</name>
    <dbReference type="NCBI Taxonomy" id="4081"/>
    <lineage>
        <taxon>Eukaryota</taxon>
        <taxon>Viridiplantae</taxon>
        <taxon>Streptophyta</taxon>
        <taxon>Embryophyta</taxon>
        <taxon>Tracheophyta</taxon>
        <taxon>Spermatophyta</taxon>
        <taxon>Magnoliopsida</taxon>
        <taxon>eudicotyledons</taxon>
        <taxon>Gunneridae</taxon>
        <taxon>Pentapetalae</taxon>
        <taxon>asterids</taxon>
        <taxon>lamiids</taxon>
        <taxon>Solanales</taxon>
        <taxon>Solanaceae</taxon>
        <taxon>Solanoideae</taxon>
        <taxon>Solaneae</taxon>
        <taxon>Solanum</taxon>
        <taxon>Solanum subgen. Lycopersicon</taxon>
    </lineage>
</organism>